<evidence type="ECO:0000313" key="5">
    <source>
        <dbReference type="Proteomes" id="UP001409585"/>
    </source>
</evidence>
<organism evidence="4 5">
    <name type="scientific">Halioxenophilus aromaticivorans</name>
    <dbReference type="NCBI Taxonomy" id="1306992"/>
    <lineage>
        <taxon>Bacteria</taxon>
        <taxon>Pseudomonadati</taxon>
        <taxon>Pseudomonadota</taxon>
        <taxon>Gammaproteobacteria</taxon>
        <taxon>Alteromonadales</taxon>
        <taxon>Alteromonadaceae</taxon>
        <taxon>Halioxenophilus</taxon>
    </lineage>
</organism>
<accession>A0AAV3U4M8</accession>
<evidence type="ECO:0000256" key="2">
    <source>
        <dbReference type="SAM" id="Phobius"/>
    </source>
</evidence>
<reference evidence="5" key="1">
    <citation type="journal article" date="2019" name="Int. J. Syst. Evol. Microbiol.">
        <title>The Global Catalogue of Microorganisms (GCM) 10K type strain sequencing project: providing services to taxonomists for standard genome sequencing and annotation.</title>
        <authorList>
            <consortium name="The Broad Institute Genomics Platform"/>
            <consortium name="The Broad Institute Genome Sequencing Center for Infectious Disease"/>
            <person name="Wu L."/>
            <person name="Ma J."/>
        </authorList>
    </citation>
    <scope>NUCLEOTIDE SEQUENCE [LARGE SCALE GENOMIC DNA]</scope>
    <source>
        <strain evidence="5">JCM 19134</strain>
    </source>
</reference>
<sequence length="345" mass="38711">MVVTVLNEPKQGGIKQRLKGLFGGADDEQMSSSYNDLASDISETSEQPQTCRKCGIRRAIKSRANSGDRLIVRLLPWRPYRCLNCYHRYWWFESFFSDRTRVRTWVLLLCALMLYLVLKVVLALLASPTTDPATFAKAPAASVTMVATPSESTIGGKIVRTPATQPASDQAAIAAVAATGESDATEEQTQNTDTNSSPAANAEQVESSRAGSATSPLDDAEAEAEELRFSKSRVAETLEKWRMAWESGDAEYYLTFYAPFFNPDIGTSRETWRKQRLERVTPQKQIRLQLEDVNLEVARNNDVGFATFTQHYSSRNFQEQMRKQLRFVKVGSKWLIVSERAAPKE</sequence>
<feature type="domain" description="Cds6 C-terminal" evidence="3">
    <location>
        <begin position="234"/>
        <end position="339"/>
    </location>
</feature>
<feature type="region of interest" description="Disordered" evidence="1">
    <location>
        <begin position="177"/>
        <end position="221"/>
    </location>
</feature>
<keyword evidence="2" id="KW-0812">Transmembrane</keyword>
<dbReference type="Pfam" id="PF24125">
    <property type="entry name" value="Cds6_C"/>
    <property type="match status" value="1"/>
</dbReference>
<dbReference type="Proteomes" id="UP001409585">
    <property type="component" value="Unassembled WGS sequence"/>
</dbReference>
<evidence type="ECO:0000256" key="1">
    <source>
        <dbReference type="SAM" id="MobiDB-lite"/>
    </source>
</evidence>
<dbReference type="EMBL" id="BAABLX010000027">
    <property type="protein sequence ID" value="GAA4947530.1"/>
    <property type="molecule type" value="Genomic_DNA"/>
</dbReference>
<evidence type="ECO:0000259" key="3">
    <source>
        <dbReference type="Pfam" id="PF24125"/>
    </source>
</evidence>
<feature type="transmembrane region" description="Helical" evidence="2">
    <location>
        <begin position="105"/>
        <end position="126"/>
    </location>
</feature>
<dbReference type="AlphaFoldDB" id="A0AAV3U4M8"/>
<comment type="caution">
    <text evidence="4">The sequence shown here is derived from an EMBL/GenBank/DDBJ whole genome shotgun (WGS) entry which is preliminary data.</text>
</comment>
<dbReference type="InterPro" id="IPR056203">
    <property type="entry name" value="Cds6_C"/>
</dbReference>
<evidence type="ECO:0000313" key="4">
    <source>
        <dbReference type="EMBL" id="GAA4947530.1"/>
    </source>
</evidence>
<keyword evidence="2" id="KW-0472">Membrane</keyword>
<dbReference type="RefSeq" id="WP_345423646.1">
    <property type="nucleotide sequence ID" value="NZ_AP031496.1"/>
</dbReference>
<dbReference type="SUPFAM" id="SSF54427">
    <property type="entry name" value="NTF2-like"/>
    <property type="match status" value="1"/>
</dbReference>
<keyword evidence="2" id="KW-1133">Transmembrane helix</keyword>
<protein>
    <recommendedName>
        <fullName evidence="3">Cds6 C-terminal domain-containing protein</fullName>
    </recommendedName>
</protein>
<dbReference type="InterPro" id="IPR032710">
    <property type="entry name" value="NTF2-like_dom_sf"/>
</dbReference>
<feature type="compositionally biased region" description="Polar residues" evidence="1">
    <location>
        <begin position="187"/>
        <end position="215"/>
    </location>
</feature>
<proteinExistence type="predicted"/>
<gene>
    <name evidence="4" type="ORF">GCM10025791_28980</name>
</gene>
<keyword evidence="5" id="KW-1185">Reference proteome</keyword>
<dbReference type="Gene3D" id="3.10.450.50">
    <property type="match status" value="1"/>
</dbReference>
<name>A0AAV3U4M8_9ALTE</name>